<name>A0A9C9EMJ4_UNCW3</name>
<dbReference type="InterPro" id="IPR002696">
    <property type="entry name" value="Membr_insert_effic_factor_YidD"/>
</dbReference>
<dbReference type="SMART" id="SM01234">
    <property type="entry name" value="Haemolytic"/>
    <property type="match status" value="1"/>
</dbReference>
<dbReference type="EMBL" id="DRIG01000075">
    <property type="protein sequence ID" value="HEC78903.1"/>
    <property type="molecule type" value="Genomic_DNA"/>
</dbReference>
<dbReference type="Pfam" id="PF01809">
    <property type="entry name" value="YidD"/>
    <property type="match status" value="1"/>
</dbReference>
<organism evidence="1 2">
    <name type="scientific">candidate division WOR-3 bacterium</name>
    <dbReference type="NCBI Taxonomy" id="2052148"/>
    <lineage>
        <taxon>Bacteria</taxon>
        <taxon>Bacteria division WOR-3</taxon>
    </lineage>
</organism>
<dbReference type="PANTHER" id="PTHR33383:SF1">
    <property type="entry name" value="MEMBRANE PROTEIN INSERTION EFFICIENCY FACTOR-RELATED"/>
    <property type="match status" value="1"/>
</dbReference>
<dbReference type="Proteomes" id="UP000885826">
    <property type="component" value="Unassembled WGS sequence"/>
</dbReference>
<proteinExistence type="predicted"/>
<sequence>MGIICSIILFSNMTLSTQMKEDLSFLMFRSQSEKTAVRRDSKADFHFRQTSELKLVFTGFIRLYQLFVSPQGPPSCNFTVTCSHFLSRAVKKYGFVHGLLIGSDRLTRCIRGGRKYYAIDPVTKKAIDYPVDSYYIGTSRRVVQVKDE</sequence>
<accession>A0A9C9EMJ4</accession>
<comment type="caution">
    <text evidence="1">The sequence shown here is derived from an EMBL/GenBank/DDBJ whole genome shotgun (WGS) entry which is preliminary data.</text>
</comment>
<dbReference type="AlphaFoldDB" id="A0A9C9EMJ4"/>
<dbReference type="PANTHER" id="PTHR33383">
    <property type="entry name" value="MEMBRANE PROTEIN INSERTION EFFICIENCY FACTOR-RELATED"/>
    <property type="match status" value="1"/>
</dbReference>
<reference evidence="1" key="1">
    <citation type="journal article" date="2020" name="mSystems">
        <title>Genome- and Community-Level Interaction Insights into Carbon Utilization and Element Cycling Functions of Hydrothermarchaeota in Hydrothermal Sediment.</title>
        <authorList>
            <person name="Zhou Z."/>
            <person name="Liu Y."/>
            <person name="Xu W."/>
            <person name="Pan J."/>
            <person name="Luo Z.H."/>
            <person name="Li M."/>
        </authorList>
    </citation>
    <scope>NUCLEOTIDE SEQUENCE</scope>
    <source>
        <strain evidence="1">HyVt-388</strain>
    </source>
</reference>
<evidence type="ECO:0000313" key="2">
    <source>
        <dbReference type="Proteomes" id="UP000885826"/>
    </source>
</evidence>
<dbReference type="NCBIfam" id="TIGR00278">
    <property type="entry name" value="membrane protein insertion efficiency factor YidD"/>
    <property type="match status" value="1"/>
</dbReference>
<protein>
    <submittedName>
        <fullName evidence="1">Membrane protein insertion efficiency factor YidD</fullName>
    </submittedName>
</protein>
<evidence type="ECO:0000313" key="1">
    <source>
        <dbReference type="EMBL" id="HEC78903.1"/>
    </source>
</evidence>
<gene>
    <name evidence="1" type="ORF">ENI34_07150</name>
</gene>